<feature type="transmembrane region" description="Helical" evidence="7">
    <location>
        <begin position="325"/>
        <end position="345"/>
    </location>
</feature>
<evidence type="ECO:0000256" key="8">
    <source>
        <dbReference type="SAM" id="MobiDB-lite"/>
    </source>
</evidence>
<feature type="transmembrane region" description="Helical" evidence="7">
    <location>
        <begin position="171"/>
        <end position="194"/>
    </location>
</feature>
<dbReference type="PANTHER" id="PTHR47737:SF1">
    <property type="entry name" value="GLYCINE BETAINE_PROLINE BETAINE TRANSPORT SYSTEM PERMEASE PROTEIN PROW"/>
    <property type="match status" value="1"/>
</dbReference>
<dbReference type="InterPro" id="IPR035906">
    <property type="entry name" value="MetI-like_sf"/>
</dbReference>
<protein>
    <submittedName>
        <fullName evidence="10">ABC transporter permease subunit</fullName>
    </submittedName>
</protein>
<accession>A0ABU2L179</accession>
<evidence type="ECO:0000256" key="5">
    <source>
        <dbReference type="ARBA" id="ARBA00022989"/>
    </source>
</evidence>
<keyword evidence="6 7" id="KW-0472">Membrane</keyword>
<keyword evidence="4 7" id="KW-0812">Transmembrane</keyword>
<evidence type="ECO:0000256" key="6">
    <source>
        <dbReference type="ARBA" id="ARBA00023136"/>
    </source>
</evidence>
<evidence type="ECO:0000313" key="11">
    <source>
        <dbReference type="Proteomes" id="UP001183226"/>
    </source>
</evidence>
<reference evidence="11" key="1">
    <citation type="submission" date="2023-07" db="EMBL/GenBank/DDBJ databases">
        <title>30 novel species of actinomycetes from the DSMZ collection.</title>
        <authorList>
            <person name="Nouioui I."/>
        </authorList>
    </citation>
    <scope>NUCLEOTIDE SEQUENCE [LARGE SCALE GENOMIC DNA]</scope>
    <source>
        <strain evidence="11">DSM 45055</strain>
    </source>
</reference>
<keyword evidence="11" id="KW-1185">Reference proteome</keyword>
<dbReference type="EMBL" id="JAVREK010000037">
    <property type="protein sequence ID" value="MDT0305137.1"/>
    <property type="molecule type" value="Genomic_DNA"/>
</dbReference>
<name>A0ABU2L179_9ACTN</name>
<evidence type="ECO:0000256" key="4">
    <source>
        <dbReference type="ARBA" id="ARBA00022692"/>
    </source>
</evidence>
<feature type="transmembrane region" description="Helical" evidence="7">
    <location>
        <begin position="598"/>
        <end position="624"/>
    </location>
</feature>
<feature type="transmembrane region" description="Helical" evidence="7">
    <location>
        <begin position="143"/>
        <end position="164"/>
    </location>
</feature>
<evidence type="ECO:0000256" key="1">
    <source>
        <dbReference type="ARBA" id="ARBA00004141"/>
    </source>
</evidence>
<dbReference type="CDD" id="cd06261">
    <property type="entry name" value="TM_PBP2"/>
    <property type="match status" value="2"/>
</dbReference>
<comment type="subcellular location">
    <subcellularLocation>
        <location evidence="7">Cell membrane</location>
        <topology evidence="7">Multi-pass membrane protein</topology>
    </subcellularLocation>
    <subcellularLocation>
        <location evidence="1">Membrane</location>
        <topology evidence="1">Multi-pass membrane protein</topology>
    </subcellularLocation>
</comment>
<feature type="region of interest" description="Disordered" evidence="8">
    <location>
        <begin position="1"/>
        <end position="32"/>
    </location>
</feature>
<keyword evidence="5 7" id="KW-1133">Transmembrane helix</keyword>
<dbReference type="RefSeq" id="WP_311547651.1">
    <property type="nucleotide sequence ID" value="NZ_JAVREK010000037.1"/>
</dbReference>
<keyword evidence="3" id="KW-1003">Cell membrane</keyword>
<dbReference type="SUPFAM" id="SSF161098">
    <property type="entry name" value="MetI-like"/>
    <property type="match status" value="2"/>
</dbReference>
<dbReference type="Gene3D" id="1.10.3720.10">
    <property type="entry name" value="MetI-like"/>
    <property type="match status" value="2"/>
</dbReference>
<feature type="domain" description="ABC transmembrane type-1" evidence="9">
    <location>
        <begin position="479"/>
        <end position="658"/>
    </location>
</feature>
<feature type="transmembrane region" description="Helical" evidence="7">
    <location>
        <begin position="527"/>
        <end position="553"/>
    </location>
</feature>
<dbReference type="PANTHER" id="PTHR47737">
    <property type="entry name" value="GLYCINE BETAINE/PROLINE BETAINE TRANSPORT SYSTEM PERMEASE PROTEIN PROW"/>
    <property type="match status" value="1"/>
</dbReference>
<dbReference type="InterPro" id="IPR000515">
    <property type="entry name" value="MetI-like"/>
</dbReference>
<evidence type="ECO:0000256" key="3">
    <source>
        <dbReference type="ARBA" id="ARBA00022475"/>
    </source>
</evidence>
<organism evidence="10 11">
    <name type="scientific">Streptomonospora wellingtoniae</name>
    <dbReference type="NCBI Taxonomy" id="3075544"/>
    <lineage>
        <taxon>Bacteria</taxon>
        <taxon>Bacillati</taxon>
        <taxon>Actinomycetota</taxon>
        <taxon>Actinomycetes</taxon>
        <taxon>Streptosporangiales</taxon>
        <taxon>Nocardiopsidaceae</taxon>
        <taxon>Streptomonospora</taxon>
    </lineage>
</organism>
<proteinExistence type="inferred from homology"/>
<keyword evidence="2 7" id="KW-0813">Transport</keyword>
<feature type="transmembrane region" description="Helical" evidence="7">
    <location>
        <begin position="441"/>
        <end position="474"/>
    </location>
</feature>
<dbReference type="Proteomes" id="UP001183226">
    <property type="component" value="Unassembled WGS sequence"/>
</dbReference>
<feature type="transmembrane region" description="Helical" evidence="7">
    <location>
        <begin position="286"/>
        <end position="313"/>
    </location>
</feature>
<feature type="transmembrane region" description="Helical" evidence="7">
    <location>
        <begin position="100"/>
        <end position="123"/>
    </location>
</feature>
<comment type="similarity">
    <text evidence="7">Belongs to the binding-protein-dependent transport system permease family.</text>
</comment>
<evidence type="ECO:0000313" key="10">
    <source>
        <dbReference type="EMBL" id="MDT0305137.1"/>
    </source>
</evidence>
<evidence type="ECO:0000256" key="7">
    <source>
        <dbReference type="RuleBase" id="RU363032"/>
    </source>
</evidence>
<feature type="transmembrane region" description="Helical" evidence="7">
    <location>
        <begin position="636"/>
        <end position="654"/>
    </location>
</feature>
<dbReference type="Pfam" id="PF00528">
    <property type="entry name" value="BPD_transp_1"/>
    <property type="match status" value="2"/>
</dbReference>
<evidence type="ECO:0000259" key="9">
    <source>
        <dbReference type="PROSITE" id="PS50928"/>
    </source>
</evidence>
<gene>
    <name evidence="10" type="ORF">RM446_23690</name>
</gene>
<feature type="transmembrane region" description="Helical" evidence="7">
    <location>
        <begin position="486"/>
        <end position="507"/>
    </location>
</feature>
<dbReference type="PROSITE" id="PS50928">
    <property type="entry name" value="ABC_TM1"/>
    <property type="match status" value="2"/>
</dbReference>
<feature type="domain" description="ABC transmembrane type-1" evidence="9">
    <location>
        <begin position="167"/>
        <end position="346"/>
    </location>
</feature>
<evidence type="ECO:0000256" key="2">
    <source>
        <dbReference type="ARBA" id="ARBA00022448"/>
    </source>
</evidence>
<feature type="transmembrane region" description="Helical" evidence="7">
    <location>
        <begin position="214"/>
        <end position="241"/>
    </location>
</feature>
<feature type="transmembrane region" description="Helical" evidence="7">
    <location>
        <begin position="43"/>
        <end position="60"/>
    </location>
</feature>
<comment type="caution">
    <text evidence="10">The sequence shown here is derived from an EMBL/GenBank/DDBJ whole genome shotgun (WGS) entry which is preliminary data.</text>
</comment>
<sequence>MATAQPAPSAPPETAGPSPSGHVPGADGAARRPPGTAWLANRWVQAAAAIAVLAAGYAAARALGTPAWLGTFPDATGQWLIARLDGVYTWIVANRNSSPLFLYGFNYVSVGLGSAVILVNQALVLLTWPGVVFAGTLAAWRVAGWRVALLVLATFAVFALTGLWNEAMTTLALITTSVLIALIIGIPLGILAGRSDGFHRAVRPVLDFLQIMPAFAYLMPMLLLFGIGNPAAAVATFVYAVPPAVRITALAIRNVDAGAVEATTSLGSTPWQILTKVQLPMAKRTILLGVNQTIMLAVSMVVIASVIGAGGLGDAIYQALSKVNVGQAVEAGAAIVLMAIALDRVTGAAGDGTRTPLLPAPWRRAAPAVGLAAATAVAATARLVGIEGWPPAWSISFSGPINTAQQGVQSAIGDATGAFGDLLLVGVLNPLSALLTGTPWWLVVLVAAALGAIFGGWRTAATAGAAVLATGLLGVWENSMDTLSQVLVAAAVTLAVGVAVGILAARSDMLAAILRPVLDAMQTLPPFVYLIPAVALFSVGRVPALAASVVFALPPVIRLVNDGIRGVSAHAVEAAVSQGSTGGQLLTKVQLPLARSSLLLAVNQGIMMVLSMVVMGALVGAGSLGYDVVFGLKQNQLGLGLTSGLAIVCLGVFLDRVTQGRRSNA</sequence>